<comment type="caution">
    <text evidence="1">The sequence shown here is derived from an EMBL/GenBank/DDBJ whole genome shotgun (WGS) entry which is preliminary data.</text>
</comment>
<name>A0A8J2IHE9_9PLEO</name>
<organism evidence="1 2">
    <name type="scientific">Alternaria atra</name>
    <dbReference type="NCBI Taxonomy" id="119953"/>
    <lineage>
        <taxon>Eukaryota</taxon>
        <taxon>Fungi</taxon>
        <taxon>Dikarya</taxon>
        <taxon>Ascomycota</taxon>
        <taxon>Pezizomycotina</taxon>
        <taxon>Dothideomycetes</taxon>
        <taxon>Pleosporomycetidae</taxon>
        <taxon>Pleosporales</taxon>
        <taxon>Pleosporineae</taxon>
        <taxon>Pleosporaceae</taxon>
        <taxon>Alternaria</taxon>
        <taxon>Alternaria sect. Ulocladioides</taxon>
    </lineage>
</organism>
<reference evidence="1" key="1">
    <citation type="submission" date="2021-05" db="EMBL/GenBank/DDBJ databases">
        <authorList>
            <person name="Stam R."/>
        </authorList>
    </citation>
    <scope>NUCLEOTIDE SEQUENCE</scope>
    <source>
        <strain evidence="1">CS162</strain>
    </source>
</reference>
<dbReference type="RefSeq" id="XP_043172637.1">
    <property type="nucleotide sequence ID" value="XM_043316702.1"/>
</dbReference>
<proteinExistence type="predicted"/>
<keyword evidence="2" id="KW-1185">Reference proteome</keyword>
<sequence>MSSGLIRQAEMRKLQPEPYVDVAHILQVRDKDEKDHMAKRRDVEGRHIEDEVPEWLPYPPHKVRQDTAFQSSPPPVGIPTGPKAFHHTSSRPSSLIDIRTLCTPQKRSLFTWEINNLATLQTKVDKAIAGTGPSLRILANIPVSIQLTVQQKGRVYAAQEKLDTAILKNRMGGRRRSGNVVKKAAVVNSSQHDIRSGHDSDGWIVLTLPPLHLSDSLDGSLIAKSMWMEVNSLLAQLKRERVKISFSAADRETLRIHI</sequence>
<dbReference type="OrthoDB" id="3683136at2759"/>
<evidence type="ECO:0000313" key="2">
    <source>
        <dbReference type="Proteomes" id="UP000676310"/>
    </source>
</evidence>
<dbReference type="Proteomes" id="UP000676310">
    <property type="component" value="Unassembled WGS sequence"/>
</dbReference>
<dbReference type="EMBL" id="CAJRGZ010000023">
    <property type="protein sequence ID" value="CAG5179172.1"/>
    <property type="molecule type" value="Genomic_DNA"/>
</dbReference>
<accession>A0A8J2IHE9</accession>
<protein>
    <submittedName>
        <fullName evidence="1">Uncharacterized protein</fullName>
    </submittedName>
</protein>
<dbReference type="GeneID" id="67021249"/>
<dbReference type="AlphaFoldDB" id="A0A8J2IHE9"/>
<evidence type="ECO:0000313" key="1">
    <source>
        <dbReference type="EMBL" id="CAG5179172.1"/>
    </source>
</evidence>
<gene>
    <name evidence="1" type="ORF">ALTATR162_LOCUS9069</name>
</gene>